<evidence type="ECO:0000313" key="3">
    <source>
        <dbReference type="EMBL" id="TCC11027.1"/>
    </source>
</evidence>
<dbReference type="EMBL" id="SJJZ01000001">
    <property type="protein sequence ID" value="TCC11027.1"/>
    <property type="molecule type" value="Genomic_DNA"/>
</dbReference>
<dbReference type="Proteomes" id="UP000292346">
    <property type="component" value="Unassembled WGS sequence"/>
</dbReference>
<dbReference type="InterPro" id="IPR011009">
    <property type="entry name" value="Kinase-like_dom_sf"/>
</dbReference>
<name>A0A4R0HI74_9ACTN</name>
<dbReference type="Gene3D" id="3.30.200.20">
    <property type="entry name" value="Phosphorylase Kinase, domain 1"/>
    <property type="match status" value="1"/>
</dbReference>
<organism evidence="3 4">
    <name type="scientific">Kribbella soli</name>
    <dbReference type="NCBI Taxonomy" id="1124743"/>
    <lineage>
        <taxon>Bacteria</taxon>
        <taxon>Bacillati</taxon>
        <taxon>Actinomycetota</taxon>
        <taxon>Actinomycetes</taxon>
        <taxon>Propionibacteriales</taxon>
        <taxon>Kribbellaceae</taxon>
        <taxon>Kribbella</taxon>
    </lineage>
</organism>
<gene>
    <name evidence="3" type="ORF">E0H45_06970</name>
</gene>
<dbReference type="Gene3D" id="3.90.1200.10">
    <property type="match status" value="1"/>
</dbReference>
<sequence length="306" mass="33388">MIPTLRSLPDPEALAAELGTRYHLAFTSCTLLRSLVNDVYELATDDARYVLKLYRYDGRGPDEIRWETGLSEHLRASGVPAPPVLPLPDGDTVGLLETPEGPRPFTLLGYVEGSKPGPPFTDELYADFGRQLAAFHDAADNYTSPYYRSPADLVHRLDMPLEEILAVDATEENLLRSLAGAVRNNLAQYSKAGTCHGDVTMDNVLLTNQGLLLLDFDLAAVGPLAADFGGVATTPHWDAFKAGYAACRPITPEDEAAIPYLQVAGSIFNLYFHIVDKPRWRGSESRDEGWAATELDGLRAAADVLL</sequence>
<proteinExistence type="inferred from homology"/>
<accession>A0A4R0HI74</accession>
<dbReference type="SUPFAM" id="SSF56112">
    <property type="entry name" value="Protein kinase-like (PK-like)"/>
    <property type="match status" value="1"/>
</dbReference>
<reference evidence="3 4" key="1">
    <citation type="submission" date="2019-02" db="EMBL/GenBank/DDBJ databases">
        <title>Kribbella capetownensis sp. nov. and Kribbella speibonae sp. nov., isolated from soil.</title>
        <authorList>
            <person name="Curtis S.M."/>
            <person name="Norton I."/>
            <person name="Everest G.J."/>
            <person name="Meyers P.R."/>
        </authorList>
    </citation>
    <scope>NUCLEOTIDE SEQUENCE [LARGE SCALE GENOMIC DNA]</scope>
    <source>
        <strain evidence="3 4">KCTC 29219</strain>
    </source>
</reference>
<dbReference type="InterPro" id="IPR002575">
    <property type="entry name" value="Aminoglycoside_PTrfase"/>
</dbReference>
<keyword evidence="3" id="KW-0808">Transferase</keyword>
<comment type="similarity">
    <text evidence="1">Belongs to the pseudomonas-type ThrB family.</text>
</comment>
<protein>
    <submittedName>
        <fullName evidence="3">Aminoglycoside phosphotransferase</fullName>
    </submittedName>
</protein>
<keyword evidence="4" id="KW-1185">Reference proteome</keyword>
<dbReference type="GO" id="GO:0009088">
    <property type="term" value="P:threonine biosynthetic process"/>
    <property type="evidence" value="ECO:0007669"/>
    <property type="project" value="TreeGrafter"/>
</dbReference>
<evidence type="ECO:0000259" key="2">
    <source>
        <dbReference type="Pfam" id="PF01636"/>
    </source>
</evidence>
<dbReference type="InterPro" id="IPR050249">
    <property type="entry name" value="Pseudomonas-type_ThrB"/>
</dbReference>
<feature type="domain" description="Aminoglycoside phosphotransferase" evidence="2">
    <location>
        <begin position="36"/>
        <end position="245"/>
    </location>
</feature>
<evidence type="ECO:0000256" key="1">
    <source>
        <dbReference type="ARBA" id="ARBA00038240"/>
    </source>
</evidence>
<comment type="caution">
    <text evidence="3">The sequence shown here is derived from an EMBL/GenBank/DDBJ whole genome shotgun (WGS) entry which is preliminary data.</text>
</comment>
<dbReference type="GO" id="GO:0004413">
    <property type="term" value="F:homoserine kinase activity"/>
    <property type="evidence" value="ECO:0007669"/>
    <property type="project" value="TreeGrafter"/>
</dbReference>
<dbReference type="PANTHER" id="PTHR21064:SF6">
    <property type="entry name" value="AMINOGLYCOSIDE PHOSPHOTRANSFERASE DOMAIN-CONTAINING PROTEIN"/>
    <property type="match status" value="1"/>
</dbReference>
<evidence type="ECO:0000313" key="4">
    <source>
        <dbReference type="Proteomes" id="UP000292346"/>
    </source>
</evidence>
<dbReference type="Pfam" id="PF01636">
    <property type="entry name" value="APH"/>
    <property type="match status" value="1"/>
</dbReference>
<dbReference type="PANTHER" id="PTHR21064">
    <property type="entry name" value="AMINOGLYCOSIDE PHOSPHOTRANSFERASE DOMAIN-CONTAINING PROTEIN-RELATED"/>
    <property type="match status" value="1"/>
</dbReference>
<dbReference type="RefSeq" id="WP_131335414.1">
    <property type="nucleotide sequence ID" value="NZ_SJJZ01000001.1"/>
</dbReference>
<dbReference type="OrthoDB" id="9800774at2"/>
<dbReference type="AlphaFoldDB" id="A0A4R0HI74"/>